<comment type="cofactor">
    <cofactor evidence="6">
        <name>Co(2+)</name>
        <dbReference type="ChEBI" id="CHEBI:48828"/>
    </cofactor>
    <cofactor evidence="6">
        <name>Zn(2+)</name>
        <dbReference type="ChEBI" id="CHEBI:29105"/>
    </cofactor>
    <cofactor evidence="6">
        <name>Mn(2+)</name>
        <dbReference type="ChEBI" id="CHEBI:29035"/>
    </cofactor>
    <cofactor evidence="6">
        <name>Fe(2+)</name>
        <dbReference type="ChEBI" id="CHEBI:29033"/>
    </cofactor>
    <text evidence="6">Binds 2 divalent metal cations per subunit. Has a high-affinity and a low affinity metal-binding site. The true nature of the physiological cofactor is under debate. The enzyme is active with cobalt, zinc, manganese or divalent iron ions. Most likely, methionine aminopeptidases function as mononuclear Fe(2+)-metalloproteases under physiological conditions, and the catalytically relevant metal-binding site has been assigned to the histidine-containing high-affinity site.</text>
</comment>
<dbReference type="GO" id="GO:0004239">
    <property type="term" value="F:initiator methionyl aminopeptidase activity"/>
    <property type="evidence" value="ECO:0007669"/>
    <property type="project" value="UniProtKB-UniRule"/>
</dbReference>
<gene>
    <name evidence="6 10" type="primary">map</name>
    <name evidence="9" type="ORF">RradSPS_1921</name>
    <name evidence="10" type="ORF">SIL72_11280</name>
</gene>
<dbReference type="Pfam" id="PF00557">
    <property type="entry name" value="Peptidase_M24"/>
    <property type="match status" value="1"/>
</dbReference>
<evidence type="ECO:0000256" key="7">
    <source>
        <dbReference type="RuleBase" id="RU003653"/>
    </source>
</evidence>
<feature type="binding site" evidence="6">
    <location>
        <position position="111"/>
    </location>
    <ligand>
        <name>a divalent metal cation</name>
        <dbReference type="ChEBI" id="CHEBI:60240"/>
        <label>1</label>
    </ligand>
</feature>
<evidence type="ECO:0000256" key="2">
    <source>
        <dbReference type="ARBA" id="ARBA00022438"/>
    </source>
</evidence>
<keyword evidence="2 6" id="KW-0031">Aminopeptidase</keyword>
<organism evidence="9 11">
    <name type="scientific">Rubrobacter radiotolerans</name>
    <name type="common">Arthrobacter radiotolerans</name>
    <dbReference type="NCBI Taxonomy" id="42256"/>
    <lineage>
        <taxon>Bacteria</taxon>
        <taxon>Bacillati</taxon>
        <taxon>Actinomycetota</taxon>
        <taxon>Rubrobacteria</taxon>
        <taxon>Rubrobacterales</taxon>
        <taxon>Rubrobacteraceae</taxon>
        <taxon>Rubrobacter</taxon>
    </lineage>
</organism>
<keyword evidence="3 6" id="KW-0645">Protease</keyword>
<dbReference type="RefSeq" id="WP_038682307.1">
    <property type="nucleotide sequence ID" value="NZ_CP007514.1"/>
</dbReference>
<dbReference type="EMBL" id="CP007514">
    <property type="protein sequence ID" value="AHY47204.1"/>
    <property type="molecule type" value="Genomic_DNA"/>
</dbReference>
<comment type="function">
    <text evidence="1 6">Removes the N-terminal methionine from nascent proteins. The N-terminal methionine is often cleaved when the second residue in the primary sequence is small and uncharged (Met-Ala-, Cys, Gly, Pro, Ser, Thr, or Val). Requires deformylation of the N(alpha)-formylated initiator methionine before it can be hydrolyzed.</text>
</comment>
<dbReference type="GO" id="GO:0005829">
    <property type="term" value="C:cytosol"/>
    <property type="evidence" value="ECO:0007669"/>
    <property type="project" value="TreeGrafter"/>
</dbReference>
<feature type="binding site" evidence="6">
    <location>
        <position position="100"/>
    </location>
    <ligand>
        <name>a divalent metal cation</name>
        <dbReference type="ChEBI" id="CHEBI:60240"/>
        <label>1</label>
    </ligand>
</feature>
<dbReference type="eggNOG" id="COG0024">
    <property type="taxonomic scope" value="Bacteria"/>
</dbReference>
<dbReference type="EC" id="3.4.11.18" evidence="6 7"/>
<dbReference type="GO" id="GO:0046872">
    <property type="term" value="F:metal ion binding"/>
    <property type="evidence" value="ECO:0007669"/>
    <property type="project" value="UniProtKB-UniRule"/>
</dbReference>
<accession>A0A023X556</accession>
<dbReference type="InterPro" id="IPR036005">
    <property type="entry name" value="Creatinase/aminopeptidase-like"/>
</dbReference>
<evidence type="ECO:0000256" key="3">
    <source>
        <dbReference type="ARBA" id="ARBA00022670"/>
    </source>
</evidence>
<evidence type="ECO:0000256" key="6">
    <source>
        <dbReference type="HAMAP-Rule" id="MF_01974"/>
    </source>
</evidence>
<feature type="binding site" evidence="6">
    <location>
        <position position="111"/>
    </location>
    <ligand>
        <name>a divalent metal cation</name>
        <dbReference type="ChEBI" id="CHEBI:60240"/>
        <label>2</label>
        <note>catalytic</note>
    </ligand>
</feature>
<dbReference type="STRING" id="42256.RradSPS_1921"/>
<reference evidence="10" key="2">
    <citation type="submission" date="2023-11" db="EMBL/GenBank/DDBJ databases">
        <title>MicrobeMod: A computational toolkit for identifying prokaryotic methylation and restriction-modification with nanopore sequencing.</title>
        <authorList>
            <person name="Crits-Christoph A."/>
            <person name="Kang S.C."/>
            <person name="Lee H."/>
            <person name="Ostrov N."/>
        </authorList>
    </citation>
    <scope>NUCLEOTIDE SEQUENCE</scope>
    <source>
        <strain evidence="10">ATCC 51242</strain>
    </source>
</reference>
<dbReference type="Proteomes" id="UP000025229">
    <property type="component" value="Chromosome"/>
</dbReference>
<feature type="binding site" evidence="6">
    <location>
        <position position="174"/>
    </location>
    <ligand>
        <name>a divalent metal cation</name>
        <dbReference type="ChEBI" id="CHEBI:60240"/>
        <label>2</label>
        <note>catalytic</note>
    </ligand>
</feature>
<name>A0A023X556_RUBRA</name>
<comment type="subunit">
    <text evidence="6">Monomer.</text>
</comment>
<dbReference type="InterPro" id="IPR001714">
    <property type="entry name" value="Pept_M24_MAP"/>
</dbReference>
<keyword evidence="5 6" id="KW-0378">Hydrolase</keyword>
<dbReference type="KEGG" id="rrd:RradSPS_1921"/>
<dbReference type="Gene3D" id="3.90.230.10">
    <property type="entry name" value="Creatinase/methionine aminopeptidase superfamily"/>
    <property type="match status" value="1"/>
</dbReference>
<dbReference type="InterPro" id="IPR002467">
    <property type="entry name" value="Pept_M24A_MAP1"/>
</dbReference>
<evidence type="ECO:0000256" key="1">
    <source>
        <dbReference type="ARBA" id="ARBA00002521"/>
    </source>
</evidence>
<protein>
    <recommendedName>
        <fullName evidence="6 7">Methionine aminopeptidase</fullName>
        <shortName evidence="6">MAP</shortName>
        <shortName evidence="6">MetAP</shortName>
        <ecNumber evidence="6 7">3.4.11.18</ecNumber>
    </recommendedName>
    <alternativeName>
        <fullName evidence="6">Peptidase M</fullName>
    </alternativeName>
</protein>
<dbReference type="OrthoDB" id="9802055at2"/>
<dbReference type="HOGENOM" id="CLU_015857_0_1_11"/>
<dbReference type="NCBIfam" id="TIGR00500">
    <property type="entry name" value="met_pdase_I"/>
    <property type="match status" value="1"/>
</dbReference>
<feature type="domain" description="Peptidase M24" evidence="8">
    <location>
        <begin position="11"/>
        <end position="245"/>
    </location>
</feature>
<keyword evidence="11" id="KW-1185">Reference proteome</keyword>
<dbReference type="InterPro" id="IPR000994">
    <property type="entry name" value="Pept_M24"/>
</dbReference>
<dbReference type="GO" id="GO:0070006">
    <property type="term" value="F:metalloaminopeptidase activity"/>
    <property type="evidence" value="ECO:0007669"/>
    <property type="project" value="UniProtKB-UniRule"/>
</dbReference>
<feature type="binding site" evidence="6">
    <location>
        <position position="83"/>
    </location>
    <ligand>
        <name>substrate</name>
    </ligand>
</feature>
<proteinExistence type="inferred from homology"/>
<dbReference type="HAMAP" id="MF_01974">
    <property type="entry name" value="MetAP_1"/>
    <property type="match status" value="1"/>
</dbReference>
<dbReference type="SUPFAM" id="SSF55920">
    <property type="entry name" value="Creatinase/aminopeptidase"/>
    <property type="match status" value="1"/>
</dbReference>
<evidence type="ECO:0000256" key="5">
    <source>
        <dbReference type="ARBA" id="ARBA00022801"/>
    </source>
</evidence>
<dbReference type="PANTHER" id="PTHR43330:SF27">
    <property type="entry name" value="METHIONINE AMINOPEPTIDASE"/>
    <property type="match status" value="1"/>
</dbReference>
<feature type="binding site" evidence="6">
    <location>
        <position position="181"/>
    </location>
    <ligand>
        <name>substrate</name>
    </ligand>
</feature>
<dbReference type="PANTHER" id="PTHR43330">
    <property type="entry name" value="METHIONINE AMINOPEPTIDASE"/>
    <property type="match status" value="1"/>
</dbReference>
<dbReference type="EMBL" id="JAWXXX010000001">
    <property type="protein sequence ID" value="MDX5894607.1"/>
    <property type="molecule type" value="Genomic_DNA"/>
</dbReference>
<evidence type="ECO:0000313" key="10">
    <source>
        <dbReference type="EMBL" id="MDX5894607.1"/>
    </source>
</evidence>
<dbReference type="PRINTS" id="PR00599">
    <property type="entry name" value="MAPEPTIDASE"/>
</dbReference>
<dbReference type="PATRIC" id="fig|42256.3.peg.1953"/>
<feature type="binding site" evidence="6">
    <location>
        <position position="238"/>
    </location>
    <ligand>
        <name>a divalent metal cation</name>
        <dbReference type="ChEBI" id="CHEBI:60240"/>
        <label>2</label>
        <note>catalytic</note>
    </ligand>
</feature>
<dbReference type="CDD" id="cd01086">
    <property type="entry name" value="MetAP1"/>
    <property type="match status" value="1"/>
</dbReference>
<sequence length="267" mass="29011">MIVRKSRNELEAMREGGKITAACHRLLAEHVRPGVTTKELDALAEEFIRSRGGTPEFLGYPGQPGAPDFPGSICASPNAMIVHGIPGPYRLKEGDIISIDIGTRFEGFVTDSAWTHPVGEVSREARALLDVTERCLYAATEEMRVGKRFGDVGHAIQSTAEAEGFGVVRDLVSHEVGREMHGTQLPNYGEPNTGVRLKSGMTFAIEPMVTLGSYEIELDEQDMWSIYTADRSLAAHFEHTIAVTENGPWVLTADESGAVRVGESLSA</sequence>
<feature type="binding site" evidence="6">
    <location>
        <position position="238"/>
    </location>
    <ligand>
        <name>a divalent metal cation</name>
        <dbReference type="ChEBI" id="CHEBI:60240"/>
        <label>1</label>
    </ligand>
</feature>
<comment type="catalytic activity">
    <reaction evidence="6 7">
        <text>Release of N-terminal amino acids, preferentially methionine, from peptides and arylamides.</text>
        <dbReference type="EC" id="3.4.11.18"/>
    </reaction>
</comment>
<evidence type="ECO:0000256" key="4">
    <source>
        <dbReference type="ARBA" id="ARBA00022723"/>
    </source>
</evidence>
<dbReference type="GO" id="GO:0006508">
    <property type="term" value="P:proteolysis"/>
    <property type="evidence" value="ECO:0007669"/>
    <property type="project" value="UniProtKB-KW"/>
</dbReference>
<evidence type="ECO:0000313" key="9">
    <source>
        <dbReference type="EMBL" id="AHY47204.1"/>
    </source>
</evidence>
<dbReference type="AlphaFoldDB" id="A0A023X556"/>
<reference evidence="9 11" key="1">
    <citation type="submission" date="2014-03" db="EMBL/GenBank/DDBJ databases">
        <title>Complete genome sequence of the Radio-Resistant Rubrobacter radiotolerans RSPS-4.</title>
        <authorList>
            <person name="Egas C.C."/>
            <person name="Barroso C.C."/>
            <person name="Froufe H.J.C."/>
            <person name="Pacheco J.J."/>
            <person name="Albuquerque L.L."/>
            <person name="da Costa M.M.S."/>
        </authorList>
    </citation>
    <scope>NUCLEOTIDE SEQUENCE [LARGE SCALE GENOMIC DNA]</scope>
    <source>
        <strain evidence="9 11">RSPS-4</strain>
    </source>
</reference>
<evidence type="ECO:0000259" key="8">
    <source>
        <dbReference type="Pfam" id="PF00557"/>
    </source>
</evidence>
<keyword evidence="4 6" id="KW-0479">Metal-binding</keyword>
<dbReference type="Proteomes" id="UP001281130">
    <property type="component" value="Unassembled WGS sequence"/>
</dbReference>
<comment type="similarity">
    <text evidence="6">Belongs to the peptidase M24A family. Methionine aminopeptidase type 1 subfamily.</text>
</comment>
<feature type="binding site" evidence="6">
    <location>
        <position position="206"/>
    </location>
    <ligand>
        <name>a divalent metal cation</name>
        <dbReference type="ChEBI" id="CHEBI:60240"/>
        <label>2</label>
        <note>catalytic</note>
    </ligand>
</feature>
<evidence type="ECO:0000313" key="11">
    <source>
        <dbReference type="Proteomes" id="UP000025229"/>
    </source>
</evidence>